<dbReference type="AlphaFoldDB" id="A0AA96ZZ66"/>
<dbReference type="EMBL" id="CP118733">
    <property type="protein sequence ID" value="WNY47117.1"/>
    <property type="molecule type" value="Genomic_DNA"/>
</dbReference>
<dbReference type="RefSeq" id="WP_248027888.1">
    <property type="nucleotide sequence ID" value="NZ_CP118733.1"/>
</dbReference>
<gene>
    <name evidence="1" type="ORF">PXH68_09625</name>
</gene>
<accession>A0AA96ZZ66</accession>
<dbReference type="Proteomes" id="UP001304088">
    <property type="component" value="Chromosome"/>
</dbReference>
<organism evidence="1 2">
    <name type="scientific">Streptococcus suivaginalis</name>
    <dbReference type="NCBI Taxonomy" id="3028082"/>
    <lineage>
        <taxon>Bacteria</taxon>
        <taxon>Bacillati</taxon>
        <taxon>Bacillota</taxon>
        <taxon>Bacilli</taxon>
        <taxon>Lactobacillales</taxon>
        <taxon>Streptococcaceae</taxon>
        <taxon>Streptococcus</taxon>
    </lineage>
</organism>
<evidence type="ECO:0000313" key="1">
    <source>
        <dbReference type="EMBL" id="WNY47117.1"/>
    </source>
</evidence>
<reference evidence="1 2" key="1">
    <citation type="submission" date="2023-02" db="EMBL/GenBank/DDBJ databases">
        <title>Streptococcus sp. Genome Sequencing and Assembly.</title>
        <authorList>
            <person name="Shore S.M."/>
            <person name="Nicholson T.L."/>
        </authorList>
    </citation>
    <scope>NUCLEOTIDE SEQUENCE [LARGE SCALE GENOMIC DNA]</scope>
    <source>
        <strain evidence="1 2">29896</strain>
    </source>
</reference>
<name>A0AA96ZZ66_9STRE</name>
<protein>
    <submittedName>
        <fullName evidence="1">Uncharacterized protein</fullName>
    </submittedName>
</protein>
<dbReference type="KEGG" id="ssuv:PXH68_09625"/>
<evidence type="ECO:0000313" key="2">
    <source>
        <dbReference type="Proteomes" id="UP001304088"/>
    </source>
</evidence>
<proteinExistence type="predicted"/>
<sequence length="67" mass="7266">MCSDGGRYPLKLDRAKVLDAGIGIRLSWTQSNLNHPKKITHSKAIILAQAYLISLERVTAGNSLGFG</sequence>
<keyword evidence="2" id="KW-1185">Reference proteome</keyword>